<protein>
    <submittedName>
        <fullName evidence="3">Uncharacterized protein</fullName>
    </submittedName>
</protein>
<dbReference type="WBParaSite" id="MBELARI_LOCUS11889">
    <property type="protein sequence ID" value="MBELARI_LOCUS11889"/>
    <property type="gene ID" value="MBELARI_LOCUS11889"/>
</dbReference>
<dbReference type="Proteomes" id="UP000887575">
    <property type="component" value="Unassembled WGS sequence"/>
</dbReference>
<evidence type="ECO:0000313" key="2">
    <source>
        <dbReference type="Proteomes" id="UP000887575"/>
    </source>
</evidence>
<keyword evidence="2" id="KW-1185">Reference proteome</keyword>
<evidence type="ECO:0000256" key="1">
    <source>
        <dbReference type="SAM" id="MobiDB-lite"/>
    </source>
</evidence>
<accession>A0AAF3ED43</accession>
<reference evidence="3" key="1">
    <citation type="submission" date="2024-02" db="UniProtKB">
        <authorList>
            <consortium name="WormBaseParasite"/>
        </authorList>
    </citation>
    <scope>IDENTIFICATION</scope>
</reference>
<organism evidence="2 3">
    <name type="scientific">Mesorhabditis belari</name>
    <dbReference type="NCBI Taxonomy" id="2138241"/>
    <lineage>
        <taxon>Eukaryota</taxon>
        <taxon>Metazoa</taxon>
        <taxon>Ecdysozoa</taxon>
        <taxon>Nematoda</taxon>
        <taxon>Chromadorea</taxon>
        <taxon>Rhabditida</taxon>
        <taxon>Rhabditina</taxon>
        <taxon>Rhabditomorpha</taxon>
        <taxon>Rhabditoidea</taxon>
        <taxon>Rhabditidae</taxon>
        <taxon>Mesorhabditinae</taxon>
        <taxon>Mesorhabditis</taxon>
    </lineage>
</organism>
<proteinExistence type="predicted"/>
<feature type="region of interest" description="Disordered" evidence="1">
    <location>
        <begin position="1"/>
        <end position="25"/>
    </location>
</feature>
<name>A0AAF3ED43_9BILA</name>
<evidence type="ECO:0000313" key="3">
    <source>
        <dbReference type="WBParaSite" id="MBELARI_LOCUS11889"/>
    </source>
</evidence>
<feature type="compositionally biased region" description="Basic and acidic residues" evidence="1">
    <location>
        <begin position="1"/>
        <end position="10"/>
    </location>
</feature>
<sequence>MKHQKNESKASGKVTFHQKTPRTGSERISVTACSSWSPTMTKPSWTSFCKLLLIEQPKPPCLAAEQPFKPELDKTHLLSTEIRQGHFECFFLLQQVKYL</sequence>
<dbReference type="AlphaFoldDB" id="A0AAF3ED43"/>